<accession>A0A6J4HGN3</accession>
<dbReference type="GO" id="GO:0016226">
    <property type="term" value="P:iron-sulfur cluster assembly"/>
    <property type="evidence" value="ECO:0007669"/>
    <property type="project" value="TreeGrafter"/>
</dbReference>
<dbReference type="EMBL" id="CADCTF010000034">
    <property type="protein sequence ID" value="CAA9222599.1"/>
    <property type="molecule type" value="Genomic_DNA"/>
</dbReference>
<dbReference type="PANTHER" id="PTHR22602">
    <property type="entry name" value="TRANSFERASE CAF17, MITOCHONDRIAL-RELATED"/>
    <property type="match status" value="1"/>
</dbReference>
<dbReference type="PIRSF" id="PIRSF006487">
    <property type="entry name" value="GcvT"/>
    <property type="match status" value="1"/>
</dbReference>
<evidence type="ECO:0000313" key="2">
    <source>
        <dbReference type="EMBL" id="CAA9222599.1"/>
    </source>
</evidence>
<gene>
    <name evidence="2" type="ORF">AVDCRST_MAG50-663</name>
</gene>
<dbReference type="SUPFAM" id="SSF103025">
    <property type="entry name" value="Folate-binding domain"/>
    <property type="match status" value="1"/>
</dbReference>
<dbReference type="InterPro" id="IPR029043">
    <property type="entry name" value="GcvT/YgfZ_C"/>
</dbReference>
<reference evidence="2" key="1">
    <citation type="submission" date="2020-02" db="EMBL/GenBank/DDBJ databases">
        <authorList>
            <person name="Meier V. D."/>
        </authorList>
    </citation>
    <scope>NUCLEOTIDE SEQUENCE</scope>
    <source>
        <strain evidence="2">AVDCRST_MAG50</strain>
    </source>
</reference>
<dbReference type="AlphaFoldDB" id="A0A6J4HGN3"/>
<evidence type="ECO:0000256" key="1">
    <source>
        <dbReference type="ARBA" id="ARBA00022946"/>
    </source>
</evidence>
<keyword evidence="1" id="KW-0809">Transit peptide</keyword>
<dbReference type="PANTHER" id="PTHR22602:SF0">
    <property type="entry name" value="TRANSFERASE CAF17, MITOCHONDRIAL-RELATED"/>
    <property type="match status" value="1"/>
</dbReference>
<name>A0A6J4HGN3_9ACTN</name>
<dbReference type="InterPro" id="IPR017703">
    <property type="entry name" value="YgfZ/GCV_T_CS"/>
</dbReference>
<protein>
    <submittedName>
        <fullName evidence="2">tRNA-modifying protein YgfZ</fullName>
    </submittedName>
</protein>
<dbReference type="NCBIfam" id="TIGR03317">
    <property type="entry name" value="ygfZ_signature"/>
    <property type="match status" value="1"/>
</dbReference>
<dbReference type="InterPro" id="IPR045179">
    <property type="entry name" value="YgfZ/GcvT"/>
</dbReference>
<organism evidence="2">
    <name type="scientific">uncultured Acidimicrobiales bacterium</name>
    <dbReference type="NCBI Taxonomy" id="310071"/>
    <lineage>
        <taxon>Bacteria</taxon>
        <taxon>Bacillati</taxon>
        <taxon>Actinomycetota</taxon>
        <taxon>Acidimicrobiia</taxon>
        <taxon>Acidimicrobiales</taxon>
        <taxon>environmental samples</taxon>
    </lineage>
</organism>
<dbReference type="InterPro" id="IPR027266">
    <property type="entry name" value="TrmE/GcvT-like"/>
</dbReference>
<proteinExistence type="predicted"/>
<dbReference type="Gene3D" id="3.30.1360.120">
    <property type="entry name" value="Probable tRNA modification gtpase trme, domain 1"/>
    <property type="match status" value="1"/>
</dbReference>
<sequence length="288" mass="30103">MIEVAWLKRDVMEVAGADAETYLQGQLSQDVAALAVGASAISFVLQPQGKVDALVRVSRTAPDTFVVDVEGGFGPAVAARLERFLLRTKATVTALDDWRVLALWGDEPTALVELARQDAEAAVAAPLDWPGLEGAVALGPDLVVPPGAHERSSADHEARRVGAGWPAMGRELDAGTIPAEAGQGVIDRAVSFTKGCYTGQELVARVDSRGGNVPRRLRRLRIDEGVPAEGSPVVVDAKEVGRVTSVVPTGRGAVALAYVGRAVEPPATATLGADGQWVAQIEEIPLLG</sequence>
<dbReference type="SUPFAM" id="SSF101790">
    <property type="entry name" value="Aminomethyltransferase beta-barrel domain"/>
    <property type="match status" value="1"/>
</dbReference>